<sequence>MVLAKHLFVIALCLSVSNLGCSATGEASGDVLPSPSACTNCTLCQYPCHTPAPPLPDYPLYGTPPLPPPPPPSLAEYPPYETSSPPPPPPPPPSQLPAQGNCPPTTVVQCCQYPPPIAYGYVPYNNYSASCPSSVSFIPVMVSVFSYAVLVRTV</sequence>
<gene>
    <name evidence="4" type="ORF">CJ030_MR4G016275</name>
</gene>
<evidence type="ECO:0000313" key="4">
    <source>
        <dbReference type="EMBL" id="KAB1215100.1"/>
    </source>
</evidence>
<evidence type="ECO:0000313" key="5">
    <source>
        <dbReference type="Proteomes" id="UP000516437"/>
    </source>
</evidence>
<feature type="compositionally biased region" description="Pro residues" evidence="1">
    <location>
        <begin position="59"/>
        <end position="73"/>
    </location>
</feature>
<protein>
    <recommendedName>
        <fullName evidence="3">4Fe-4S ferredoxin-type domain-containing protein</fullName>
    </recommendedName>
</protein>
<keyword evidence="5" id="KW-1185">Reference proteome</keyword>
<feature type="compositionally biased region" description="Pro residues" evidence="1">
    <location>
        <begin position="84"/>
        <end position="95"/>
    </location>
</feature>
<dbReference type="OrthoDB" id="1433892at2759"/>
<evidence type="ECO:0000256" key="1">
    <source>
        <dbReference type="SAM" id="MobiDB-lite"/>
    </source>
</evidence>
<dbReference type="InterPro" id="IPR017896">
    <property type="entry name" value="4Fe4S_Fe-S-bd"/>
</dbReference>
<evidence type="ECO:0000256" key="2">
    <source>
        <dbReference type="SAM" id="SignalP"/>
    </source>
</evidence>
<name>A0A6A1VX00_9ROSI</name>
<feature type="region of interest" description="Disordered" evidence="1">
    <location>
        <begin position="59"/>
        <end position="100"/>
    </location>
</feature>
<comment type="caution">
    <text evidence="4">The sequence shown here is derived from an EMBL/GenBank/DDBJ whole genome shotgun (WGS) entry which is preliminary data.</text>
</comment>
<organism evidence="4 5">
    <name type="scientific">Morella rubra</name>
    <name type="common">Chinese bayberry</name>
    <dbReference type="NCBI Taxonomy" id="262757"/>
    <lineage>
        <taxon>Eukaryota</taxon>
        <taxon>Viridiplantae</taxon>
        <taxon>Streptophyta</taxon>
        <taxon>Embryophyta</taxon>
        <taxon>Tracheophyta</taxon>
        <taxon>Spermatophyta</taxon>
        <taxon>Magnoliopsida</taxon>
        <taxon>eudicotyledons</taxon>
        <taxon>Gunneridae</taxon>
        <taxon>Pentapetalae</taxon>
        <taxon>rosids</taxon>
        <taxon>fabids</taxon>
        <taxon>Fagales</taxon>
        <taxon>Myricaceae</taxon>
        <taxon>Morella</taxon>
    </lineage>
</organism>
<reference evidence="4 5" key="1">
    <citation type="journal article" date="2019" name="Plant Biotechnol. J.">
        <title>The red bayberry genome and genetic basis of sex determination.</title>
        <authorList>
            <person name="Jia H.M."/>
            <person name="Jia H.J."/>
            <person name="Cai Q.L."/>
            <person name="Wang Y."/>
            <person name="Zhao H.B."/>
            <person name="Yang W.F."/>
            <person name="Wang G.Y."/>
            <person name="Li Y.H."/>
            <person name="Zhan D.L."/>
            <person name="Shen Y.T."/>
            <person name="Niu Q.F."/>
            <person name="Chang L."/>
            <person name="Qiu J."/>
            <person name="Zhao L."/>
            <person name="Xie H.B."/>
            <person name="Fu W.Y."/>
            <person name="Jin J."/>
            <person name="Li X.W."/>
            <person name="Jiao Y."/>
            <person name="Zhou C.C."/>
            <person name="Tu T."/>
            <person name="Chai C.Y."/>
            <person name="Gao J.L."/>
            <person name="Fan L.J."/>
            <person name="van de Weg E."/>
            <person name="Wang J.Y."/>
            <person name="Gao Z.S."/>
        </authorList>
    </citation>
    <scope>NUCLEOTIDE SEQUENCE [LARGE SCALE GENOMIC DNA]</scope>
    <source>
        <tissue evidence="4">Leaves</tissue>
    </source>
</reference>
<accession>A0A6A1VX00</accession>
<dbReference type="Proteomes" id="UP000516437">
    <property type="component" value="Chromosome 4"/>
</dbReference>
<evidence type="ECO:0000259" key="3">
    <source>
        <dbReference type="PROSITE" id="PS51379"/>
    </source>
</evidence>
<dbReference type="AlphaFoldDB" id="A0A6A1VX00"/>
<feature type="signal peptide" evidence="2">
    <location>
        <begin position="1"/>
        <end position="23"/>
    </location>
</feature>
<feature type="chain" id="PRO_5025679651" description="4Fe-4S ferredoxin-type domain-containing protein" evidence="2">
    <location>
        <begin position="24"/>
        <end position="154"/>
    </location>
</feature>
<proteinExistence type="predicted"/>
<dbReference type="PROSITE" id="PS51379">
    <property type="entry name" value="4FE4S_FER_2"/>
    <property type="match status" value="1"/>
</dbReference>
<feature type="domain" description="4Fe-4S ferredoxin-type" evidence="3">
    <location>
        <begin position="29"/>
        <end position="58"/>
    </location>
</feature>
<keyword evidence="2" id="KW-0732">Signal</keyword>
<dbReference type="EMBL" id="RXIC02000022">
    <property type="protein sequence ID" value="KAB1215100.1"/>
    <property type="molecule type" value="Genomic_DNA"/>
</dbReference>